<protein>
    <submittedName>
        <fullName evidence="6">DNA-binding transcriptional regulator, LysR family</fullName>
    </submittedName>
</protein>
<dbReference type="GO" id="GO:0003700">
    <property type="term" value="F:DNA-binding transcription factor activity"/>
    <property type="evidence" value="ECO:0007669"/>
    <property type="project" value="InterPro"/>
</dbReference>
<evidence type="ECO:0000256" key="4">
    <source>
        <dbReference type="ARBA" id="ARBA00023163"/>
    </source>
</evidence>
<keyword evidence="3 6" id="KW-0238">DNA-binding</keyword>
<name>A0A285KLS0_9ACTN</name>
<dbReference type="InterPro" id="IPR036390">
    <property type="entry name" value="WH_DNA-bd_sf"/>
</dbReference>
<organism evidence="6 7">
    <name type="scientific">Paractinoplanes atraurantiacus</name>
    <dbReference type="NCBI Taxonomy" id="1036182"/>
    <lineage>
        <taxon>Bacteria</taxon>
        <taxon>Bacillati</taxon>
        <taxon>Actinomycetota</taxon>
        <taxon>Actinomycetes</taxon>
        <taxon>Micromonosporales</taxon>
        <taxon>Micromonosporaceae</taxon>
        <taxon>Paractinoplanes</taxon>
    </lineage>
</organism>
<evidence type="ECO:0000256" key="2">
    <source>
        <dbReference type="ARBA" id="ARBA00023015"/>
    </source>
</evidence>
<feature type="domain" description="HTH lysR-type" evidence="5">
    <location>
        <begin position="19"/>
        <end position="76"/>
    </location>
</feature>
<dbReference type="GO" id="GO:0032993">
    <property type="term" value="C:protein-DNA complex"/>
    <property type="evidence" value="ECO:0007669"/>
    <property type="project" value="TreeGrafter"/>
</dbReference>
<sequence length="315" mass="33944">MRPANVWHGCHAWLAWLGMETQLLEVFRTVARLGSITAAAKQLQFTQSAVSRQISALESEWGAQVFDRLPRGVALTEEGRVLLPHAEAVLNRLSNARTAVEELRELGGGRLRVGAFPTAVAALVPRALAGFRKAYPQVALGLVEGLTPTLLEKLADGEADVAVVSSSPGFENDESRFELRHILDERLLVAVALDHPLANRRTVRLAELADDPFIAGSAHAEETLLRTSLPSSFEPRIEIVAAEWTGKLGCVAAGLGVALVPALALRSTPPDIALLRLHRDDEPTRRVYAATPAGRSVPPAVSRFLGFLEHALPGI</sequence>
<keyword evidence="7" id="KW-1185">Reference proteome</keyword>
<evidence type="ECO:0000256" key="3">
    <source>
        <dbReference type="ARBA" id="ARBA00023125"/>
    </source>
</evidence>
<dbReference type="PANTHER" id="PTHR30346:SF29">
    <property type="entry name" value="LYSR SUBSTRATE-BINDING"/>
    <property type="match status" value="1"/>
</dbReference>
<evidence type="ECO:0000313" key="6">
    <source>
        <dbReference type="EMBL" id="SNY73560.1"/>
    </source>
</evidence>
<keyword evidence="4" id="KW-0804">Transcription</keyword>
<evidence type="ECO:0000313" key="7">
    <source>
        <dbReference type="Proteomes" id="UP000219612"/>
    </source>
</evidence>
<accession>A0A285KLS0</accession>
<evidence type="ECO:0000259" key="5">
    <source>
        <dbReference type="PROSITE" id="PS50931"/>
    </source>
</evidence>
<dbReference type="AlphaFoldDB" id="A0A285KLS0"/>
<gene>
    <name evidence="6" type="ORF">SAMN05421748_14737</name>
</gene>
<dbReference type="FunFam" id="1.10.10.10:FF:000001">
    <property type="entry name" value="LysR family transcriptional regulator"/>
    <property type="match status" value="1"/>
</dbReference>
<comment type="similarity">
    <text evidence="1">Belongs to the LysR transcriptional regulatory family.</text>
</comment>
<reference evidence="6 7" key="1">
    <citation type="submission" date="2017-09" db="EMBL/GenBank/DDBJ databases">
        <authorList>
            <person name="Ehlers B."/>
            <person name="Leendertz F.H."/>
        </authorList>
    </citation>
    <scope>NUCLEOTIDE SEQUENCE [LARGE SCALE GENOMIC DNA]</scope>
    <source>
        <strain evidence="6 7">CGMCC 4.6857</strain>
    </source>
</reference>
<dbReference type="EMBL" id="OBDY01000047">
    <property type="protein sequence ID" value="SNY73560.1"/>
    <property type="molecule type" value="Genomic_DNA"/>
</dbReference>
<dbReference type="SUPFAM" id="SSF53850">
    <property type="entry name" value="Periplasmic binding protein-like II"/>
    <property type="match status" value="1"/>
</dbReference>
<dbReference type="InterPro" id="IPR005119">
    <property type="entry name" value="LysR_subst-bd"/>
</dbReference>
<dbReference type="Pfam" id="PF03466">
    <property type="entry name" value="LysR_substrate"/>
    <property type="match status" value="1"/>
</dbReference>
<dbReference type="PRINTS" id="PR00039">
    <property type="entry name" value="HTHLYSR"/>
</dbReference>
<dbReference type="Proteomes" id="UP000219612">
    <property type="component" value="Unassembled WGS sequence"/>
</dbReference>
<proteinExistence type="inferred from homology"/>
<evidence type="ECO:0000256" key="1">
    <source>
        <dbReference type="ARBA" id="ARBA00009437"/>
    </source>
</evidence>
<dbReference type="InterPro" id="IPR036388">
    <property type="entry name" value="WH-like_DNA-bd_sf"/>
</dbReference>
<dbReference type="CDD" id="cd08423">
    <property type="entry name" value="PBP2_LTTR_like_6"/>
    <property type="match status" value="1"/>
</dbReference>
<dbReference type="Pfam" id="PF00126">
    <property type="entry name" value="HTH_1"/>
    <property type="match status" value="1"/>
</dbReference>
<dbReference type="Gene3D" id="1.10.10.10">
    <property type="entry name" value="Winged helix-like DNA-binding domain superfamily/Winged helix DNA-binding domain"/>
    <property type="match status" value="1"/>
</dbReference>
<dbReference type="SUPFAM" id="SSF46785">
    <property type="entry name" value="Winged helix' DNA-binding domain"/>
    <property type="match status" value="1"/>
</dbReference>
<keyword evidence="2" id="KW-0805">Transcription regulation</keyword>
<dbReference type="PANTHER" id="PTHR30346">
    <property type="entry name" value="TRANSCRIPTIONAL DUAL REGULATOR HCAR-RELATED"/>
    <property type="match status" value="1"/>
</dbReference>
<dbReference type="PROSITE" id="PS50931">
    <property type="entry name" value="HTH_LYSR"/>
    <property type="match status" value="1"/>
</dbReference>
<dbReference type="InterPro" id="IPR000847">
    <property type="entry name" value="LysR_HTH_N"/>
</dbReference>
<dbReference type="GO" id="GO:0003677">
    <property type="term" value="F:DNA binding"/>
    <property type="evidence" value="ECO:0007669"/>
    <property type="project" value="UniProtKB-KW"/>
</dbReference>
<dbReference type="Gene3D" id="3.40.190.10">
    <property type="entry name" value="Periplasmic binding protein-like II"/>
    <property type="match status" value="2"/>
</dbReference>